<evidence type="ECO:0000256" key="12">
    <source>
        <dbReference type="ARBA" id="ARBA00048697"/>
    </source>
</evidence>
<keyword evidence="11 14" id="KW-0456">Lyase</keyword>
<dbReference type="SMART" id="SM00729">
    <property type="entry name" value="Elp3"/>
    <property type="match status" value="1"/>
</dbReference>
<evidence type="ECO:0000256" key="6">
    <source>
        <dbReference type="ARBA" id="ARBA00022741"/>
    </source>
</evidence>
<dbReference type="InterPro" id="IPR006638">
    <property type="entry name" value="Elp3/MiaA/NifB-like_rSAM"/>
</dbReference>
<dbReference type="SFLD" id="SFLDG01386">
    <property type="entry name" value="main_SPASM_domain-containing"/>
    <property type="match status" value="1"/>
</dbReference>
<organism evidence="14 15">
    <name type="scientific">Aquirufa regiilacus</name>
    <dbReference type="NCBI Taxonomy" id="3024868"/>
    <lineage>
        <taxon>Bacteria</taxon>
        <taxon>Pseudomonadati</taxon>
        <taxon>Bacteroidota</taxon>
        <taxon>Cytophagia</taxon>
        <taxon>Cytophagales</taxon>
        <taxon>Flectobacillaceae</taxon>
        <taxon>Aquirufa</taxon>
    </lineage>
</organism>
<evidence type="ECO:0000256" key="1">
    <source>
        <dbReference type="ARBA" id="ARBA00001966"/>
    </source>
</evidence>
<comment type="catalytic activity">
    <reaction evidence="12">
        <text>GTP + AH2 + S-adenosyl-L-methionine = (8S)-3',8-cyclo-7,8-dihydroguanosine 5'-triphosphate + 5'-deoxyadenosine + L-methionine + A + H(+)</text>
        <dbReference type="Rhea" id="RHEA:49576"/>
        <dbReference type="ChEBI" id="CHEBI:13193"/>
        <dbReference type="ChEBI" id="CHEBI:15378"/>
        <dbReference type="ChEBI" id="CHEBI:17319"/>
        <dbReference type="ChEBI" id="CHEBI:17499"/>
        <dbReference type="ChEBI" id="CHEBI:37565"/>
        <dbReference type="ChEBI" id="CHEBI:57844"/>
        <dbReference type="ChEBI" id="CHEBI:59789"/>
        <dbReference type="ChEBI" id="CHEBI:131766"/>
        <dbReference type="EC" id="4.1.99.22"/>
    </reaction>
</comment>
<evidence type="ECO:0000256" key="4">
    <source>
        <dbReference type="ARBA" id="ARBA00022691"/>
    </source>
</evidence>
<keyword evidence="10" id="KW-0501">Molybdenum cofactor biosynthesis</keyword>
<reference evidence="14 15" key="1">
    <citation type="submission" date="2023-09" db="EMBL/GenBank/DDBJ databases">
        <title>Aquirufa genomes.</title>
        <authorList>
            <person name="Pitt A."/>
        </authorList>
    </citation>
    <scope>NUCLEOTIDE SEQUENCE [LARGE SCALE GENOMIC DNA]</scope>
    <source>
        <strain evidence="14 15">LEOWEIH-7C</strain>
    </source>
</reference>
<dbReference type="Proteomes" id="UP001249959">
    <property type="component" value="Unassembled WGS sequence"/>
</dbReference>
<dbReference type="PANTHER" id="PTHR22960">
    <property type="entry name" value="MOLYBDOPTERIN COFACTOR SYNTHESIS PROTEIN A"/>
    <property type="match status" value="1"/>
</dbReference>
<evidence type="ECO:0000313" key="14">
    <source>
        <dbReference type="EMBL" id="MDU0807467.1"/>
    </source>
</evidence>
<dbReference type="PROSITE" id="PS51918">
    <property type="entry name" value="RADICAL_SAM"/>
    <property type="match status" value="1"/>
</dbReference>
<feature type="domain" description="Radical SAM core" evidence="13">
    <location>
        <begin position="10"/>
        <end position="232"/>
    </location>
</feature>
<accession>A0ABU3TNM8</accession>
<gene>
    <name evidence="14" type="primary">moaA</name>
    <name evidence="14" type="ORF">PQG45_00300</name>
</gene>
<evidence type="ECO:0000256" key="7">
    <source>
        <dbReference type="ARBA" id="ARBA00023004"/>
    </source>
</evidence>
<evidence type="ECO:0000259" key="13">
    <source>
        <dbReference type="PROSITE" id="PS51918"/>
    </source>
</evidence>
<dbReference type="InterPro" id="IPR013483">
    <property type="entry name" value="MoaA"/>
</dbReference>
<sequence>MYKDNQLLDNHGRPMTYLRLAVTDRCNLRCSYCMPAEGIVYMPERELLTWAEMSRVVRVMYGMGINKVRITGGEPFVRNGLMDFLTEISALEGLEICLTSNGVLIGAYIDQLKSLGIRSVNLSLDALDRDRFKQITRRDDYEIVFQNLLRLVAEGFEVKINAVVMKGQNEQDILALAALTKDLPVSVRYIEEMPFNGSGLVEGTLFWNHERILKELKTVYPSLKSILMQGGETANRYEIPGHLGDVGIIAAFSRTFCGTCNRVRLTAKGQVKTCLYDDGVFDLKAYLRKGISDEELREVLLGLYQKRPLDGFEAEKNRKGVINESMTTIGG</sequence>
<keyword evidence="15" id="KW-1185">Reference proteome</keyword>
<protein>
    <recommendedName>
        <fullName evidence="2">GTP 3',8-cyclase</fullName>
        <ecNumber evidence="2">4.1.99.22</ecNumber>
    </recommendedName>
</protein>
<keyword evidence="7" id="KW-0408">Iron</keyword>
<keyword evidence="4" id="KW-0949">S-adenosyl-L-methionine</keyword>
<proteinExistence type="predicted"/>
<dbReference type="PROSITE" id="PS01305">
    <property type="entry name" value="MOAA_NIFB_PQQE"/>
    <property type="match status" value="1"/>
</dbReference>
<dbReference type="SFLD" id="SFLDG01383">
    <property type="entry name" value="cyclic_pyranopterin_phosphate"/>
    <property type="match status" value="1"/>
</dbReference>
<evidence type="ECO:0000256" key="3">
    <source>
        <dbReference type="ARBA" id="ARBA00022485"/>
    </source>
</evidence>
<dbReference type="InterPro" id="IPR050105">
    <property type="entry name" value="MoCo_biosynth_MoaA/MoaC"/>
</dbReference>
<dbReference type="CDD" id="cd01335">
    <property type="entry name" value="Radical_SAM"/>
    <property type="match status" value="1"/>
</dbReference>
<dbReference type="InterPro" id="IPR040064">
    <property type="entry name" value="MoaA-like"/>
</dbReference>
<dbReference type="SUPFAM" id="SSF102114">
    <property type="entry name" value="Radical SAM enzymes"/>
    <property type="match status" value="1"/>
</dbReference>
<evidence type="ECO:0000256" key="11">
    <source>
        <dbReference type="ARBA" id="ARBA00023239"/>
    </source>
</evidence>
<dbReference type="NCBIfam" id="TIGR02666">
    <property type="entry name" value="moaA"/>
    <property type="match status" value="1"/>
</dbReference>
<comment type="caution">
    <text evidence="14">The sequence shown here is derived from an EMBL/GenBank/DDBJ whole genome shotgun (WGS) entry which is preliminary data.</text>
</comment>
<dbReference type="InterPro" id="IPR007197">
    <property type="entry name" value="rSAM"/>
</dbReference>
<keyword evidence="8" id="KW-0411">Iron-sulfur</keyword>
<evidence type="ECO:0000256" key="10">
    <source>
        <dbReference type="ARBA" id="ARBA00023150"/>
    </source>
</evidence>
<keyword evidence="9" id="KW-0342">GTP-binding</keyword>
<keyword evidence="3" id="KW-0004">4Fe-4S</keyword>
<dbReference type="SFLD" id="SFLDG01067">
    <property type="entry name" value="SPASM/twitch_domain_containing"/>
    <property type="match status" value="1"/>
</dbReference>
<dbReference type="InterPro" id="IPR058240">
    <property type="entry name" value="rSAM_sf"/>
</dbReference>
<name>A0ABU3TNM8_9BACT</name>
<dbReference type="SFLD" id="SFLDS00029">
    <property type="entry name" value="Radical_SAM"/>
    <property type="match status" value="1"/>
</dbReference>
<keyword evidence="6" id="KW-0547">Nucleotide-binding</keyword>
<dbReference type="GO" id="GO:0061798">
    <property type="term" value="F:GTP 3',8'-cyclase activity"/>
    <property type="evidence" value="ECO:0007669"/>
    <property type="project" value="UniProtKB-EC"/>
</dbReference>
<dbReference type="EC" id="4.1.99.22" evidence="2"/>
<dbReference type="RefSeq" id="WP_316070053.1">
    <property type="nucleotide sequence ID" value="NZ_JAVNWW010000001.1"/>
</dbReference>
<dbReference type="Pfam" id="PF04055">
    <property type="entry name" value="Radical_SAM"/>
    <property type="match status" value="1"/>
</dbReference>
<evidence type="ECO:0000256" key="2">
    <source>
        <dbReference type="ARBA" id="ARBA00012167"/>
    </source>
</evidence>
<dbReference type="Gene3D" id="3.20.20.70">
    <property type="entry name" value="Aldolase class I"/>
    <property type="match status" value="1"/>
</dbReference>
<dbReference type="InterPro" id="IPR010505">
    <property type="entry name" value="MoaA_twitch"/>
</dbReference>
<evidence type="ECO:0000256" key="9">
    <source>
        <dbReference type="ARBA" id="ARBA00023134"/>
    </source>
</evidence>
<evidence type="ECO:0000256" key="8">
    <source>
        <dbReference type="ARBA" id="ARBA00023014"/>
    </source>
</evidence>
<dbReference type="Pfam" id="PF06463">
    <property type="entry name" value="Mob_synth_C"/>
    <property type="match status" value="1"/>
</dbReference>
<dbReference type="InterPro" id="IPR000385">
    <property type="entry name" value="MoaA_NifB_PqqE_Fe-S-bd_CS"/>
</dbReference>
<dbReference type="CDD" id="cd21117">
    <property type="entry name" value="Twitch_MoaA"/>
    <property type="match status" value="1"/>
</dbReference>
<dbReference type="InterPro" id="IPR013785">
    <property type="entry name" value="Aldolase_TIM"/>
</dbReference>
<dbReference type="EMBL" id="JAVNWW010000001">
    <property type="protein sequence ID" value="MDU0807467.1"/>
    <property type="molecule type" value="Genomic_DNA"/>
</dbReference>
<keyword evidence="5" id="KW-0479">Metal-binding</keyword>
<dbReference type="PANTHER" id="PTHR22960:SF0">
    <property type="entry name" value="MOLYBDENUM COFACTOR BIOSYNTHESIS PROTEIN 1"/>
    <property type="match status" value="1"/>
</dbReference>
<comment type="cofactor">
    <cofactor evidence="1">
        <name>[4Fe-4S] cluster</name>
        <dbReference type="ChEBI" id="CHEBI:49883"/>
    </cofactor>
</comment>
<evidence type="ECO:0000313" key="15">
    <source>
        <dbReference type="Proteomes" id="UP001249959"/>
    </source>
</evidence>
<evidence type="ECO:0000256" key="5">
    <source>
        <dbReference type="ARBA" id="ARBA00022723"/>
    </source>
</evidence>